<reference evidence="1 2" key="1">
    <citation type="journal article" date="2015" name="PLoS ONE">
        <title>Rice-Infecting Pseudomonas Genomes Are Highly Accessorized and Harbor Multiple Putative Virulence Mechanisms to Cause Sheath Brown Rot.</title>
        <authorList>
            <person name="Quibod I.L."/>
            <person name="Grande G."/>
            <person name="Oreiro E.G."/>
            <person name="Borja F.N."/>
            <person name="Dossa G.S."/>
            <person name="Mauleon R."/>
            <person name="Cruz C.V."/>
            <person name="Oliva R."/>
        </authorList>
    </citation>
    <scope>NUCLEOTIDE SEQUENCE [LARGE SCALE GENOMIC DNA]</scope>
    <source>
        <strain evidence="1 2">IRRI 6609</strain>
    </source>
</reference>
<gene>
    <name evidence="1" type="ORF">PF66_05795</name>
</gene>
<dbReference type="PATRIC" id="fig|50340.43.peg.3507"/>
<organism evidence="1 2">
    <name type="scientific">Pseudomonas asplenii</name>
    <dbReference type="NCBI Taxonomy" id="53407"/>
    <lineage>
        <taxon>Bacteria</taxon>
        <taxon>Pseudomonadati</taxon>
        <taxon>Pseudomonadota</taxon>
        <taxon>Gammaproteobacteria</taxon>
        <taxon>Pseudomonadales</taxon>
        <taxon>Pseudomonadaceae</taxon>
        <taxon>Pseudomonas</taxon>
    </lineage>
</organism>
<evidence type="ECO:0000313" key="1">
    <source>
        <dbReference type="EMBL" id="KPA87837.1"/>
    </source>
</evidence>
<dbReference type="RefSeq" id="WP_054057712.1">
    <property type="nucleotide sequence ID" value="NZ_JSYZ01000026.1"/>
</dbReference>
<protein>
    <submittedName>
        <fullName evidence="1">Uncharacterized protein</fullName>
    </submittedName>
</protein>
<name>A0A0M9GCT8_9PSED</name>
<dbReference type="Proteomes" id="UP000037931">
    <property type="component" value="Unassembled WGS sequence"/>
</dbReference>
<dbReference type="EMBL" id="JSYZ01000026">
    <property type="protein sequence ID" value="KPA87837.1"/>
    <property type="molecule type" value="Genomic_DNA"/>
</dbReference>
<keyword evidence="2" id="KW-1185">Reference proteome</keyword>
<evidence type="ECO:0000313" key="2">
    <source>
        <dbReference type="Proteomes" id="UP000037931"/>
    </source>
</evidence>
<dbReference type="OrthoDB" id="8479594at2"/>
<proteinExistence type="predicted"/>
<dbReference type="AlphaFoldDB" id="A0A0M9GCT8"/>
<comment type="caution">
    <text evidence="1">The sequence shown here is derived from an EMBL/GenBank/DDBJ whole genome shotgun (WGS) entry which is preliminary data.</text>
</comment>
<sequence>MQQLDFPVPYKDRCLRTSSGTYVVWPFLNAEKGAGPYELFLDTNALTNVEWASQLPAEVRLQSILNPLPALQEQWFSNLELRKNPVQKIEEMIQELVELGFVFRQNFARDQVALLEKNEAALRAQFSLLFPYIAIMKSLLSKKTPVDLAIEQLNRLGNADIPRFTSSLMLTALGVVLKSRQALKLNDDAKPAYSYFESFLAFQPGKKGETDHMTISYLRNRAGDLNLWLTLPVLREQRYEFVGVPAVVTGDKALHRLILRVLPPLCHESHKAAFTIYPEGLEDPLWKKILQVVNSVEVRGRGTKEEHAQRLSKLFELAKEFCANPEERLVLDEAWQQWCSPGLGLAIEL</sequence>
<accession>A0A0M9GCT8</accession>